<evidence type="ECO:0000313" key="2">
    <source>
        <dbReference type="Proteomes" id="UP000010816"/>
    </source>
</evidence>
<dbReference type="HOGENOM" id="CLU_2949997_0_0_6"/>
<keyword evidence="2" id="KW-1185">Reference proteome</keyword>
<dbReference type="InterPro" id="IPR058059">
    <property type="entry name" value="PA3496-like"/>
</dbReference>
<dbReference type="AlphaFoldDB" id="L0GVY8"/>
<proteinExistence type="predicted"/>
<sequence>MHESETGFLDESAEPLPIGVATAIERNDASSSMAARRRIERLRELYRLRKLLDDPDFDDLS</sequence>
<dbReference type="RefSeq" id="WP_015279672.1">
    <property type="nucleotide sequence ID" value="NC_019940.1"/>
</dbReference>
<gene>
    <name evidence="1" type="ORF">Thimo_0686</name>
</gene>
<dbReference type="KEGG" id="tmb:Thimo_0686"/>
<protein>
    <submittedName>
        <fullName evidence="1">Uncharacterized protein</fullName>
    </submittedName>
</protein>
<dbReference type="EMBL" id="CP003051">
    <property type="protein sequence ID" value="AGA89525.1"/>
    <property type="molecule type" value="Genomic_DNA"/>
</dbReference>
<name>L0GVY8_9GAMM</name>
<dbReference type="Proteomes" id="UP000010816">
    <property type="component" value="Chromosome"/>
</dbReference>
<organism evidence="1 2">
    <name type="scientific">Thioflavicoccus mobilis 8321</name>
    <dbReference type="NCBI Taxonomy" id="765912"/>
    <lineage>
        <taxon>Bacteria</taxon>
        <taxon>Pseudomonadati</taxon>
        <taxon>Pseudomonadota</taxon>
        <taxon>Gammaproteobacteria</taxon>
        <taxon>Chromatiales</taxon>
        <taxon>Chromatiaceae</taxon>
        <taxon>Thioflavicoccus</taxon>
    </lineage>
</organism>
<reference evidence="1 2" key="1">
    <citation type="submission" date="2011-09" db="EMBL/GenBank/DDBJ databases">
        <title>Complete sequence of chromosome of Thioflavicoccus mobilis 8321.</title>
        <authorList>
            <consortium name="US DOE Joint Genome Institute"/>
            <person name="Lucas S."/>
            <person name="Han J."/>
            <person name="Lapidus A."/>
            <person name="Cheng J.-F."/>
            <person name="Goodwin L."/>
            <person name="Pitluck S."/>
            <person name="Peters L."/>
            <person name="Ovchinnikova G."/>
            <person name="Lu M."/>
            <person name="Detter J.C."/>
            <person name="Han C."/>
            <person name="Tapia R."/>
            <person name="Land M."/>
            <person name="Hauser L."/>
            <person name="Kyrpides N."/>
            <person name="Ivanova N."/>
            <person name="Pagani I."/>
            <person name="Vogl K."/>
            <person name="Liu Z."/>
            <person name="Imhoff J."/>
            <person name="Thiel V."/>
            <person name="Frigaard N.-U."/>
            <person name="Bryant D."/>
            <person name="Woyke T."/>
        </authorList>
    </citation>
    <scope>NUCLEOTIDE SEQUENCE [LARGE SCALE GENOMIC DNA]</scope>
    <source>
        <strain evidence="1 2">8321</strain>
    </source>
</reference>
<dbReference type="NCBIfam" id="NF046101">
    <property type="entry name" value="PA3496_fam"/>
    <property type="match status" value="1"/>
</dbReference>
<evidence type="ECO:0000313" key="1">
    <source>
        <dbReference type="EMBL" id="AGA89525.1"/>
    </source>
</evidence>
<accession>L0GVY8</accession>